<dbReference type="PANTHER" id="PTHR43877">
    <property type="entry name" value="AMINOALKYLPHOSPHONATE N-ACETYLTRANSFERASE-RELATED-RELATED"/>
    <property type="match status" value="1"/>
</dbReference>
<proteinExistence type="predicted"/>
<dbReference type="PROSITE" id="PS51186">
    <property type="entry name" value="GNAT"/>
    <property type="match status" value="1"/>
</dbReference>
<evidence type="ECO:0000256" key="2">
    <source>
        <dbReference type="ARBA" id="ARBA00023315"/>
    </source>
</evidence>
<dbReference type="AlphaFoldDB" id="A0A1Q5PVB0"/>
<evidence type="ECO:0000256" key="1">
    <source>
        <dbReference type="ARBA" id="ARBA00022679"/>
    </source>
</evidence>
<dbReference type="PANTHER" id="PTHR43877:SF2">
    <property type="entry name" value="AMINOALKYLPHOSPHONATE N-ACETYLTRANSFERASE-RELATED"/>
    <property type="match status" value="1"/>
</dbReference>
<evidence type="ECO:0000313" key="5">
    <source>
        <dbReference type="Proteomes" id="UP000185612"/>
    </source>
</evidence>
<reference evidence="5" key="1">
    <citation type="submission" date="2016-12" db="EMBL/GenBank/DDBJ databases">
        <authorList>
            <person name="Meng X."/>
        </authorList>
    </citation>
    <scope>NUCLEOTIDE SEQUENCE [LARGE SCALE GENOMIC DNA]</scope>
    <source>
        <strain evidence="5">DSM 20732</strain>
    </source>
</reference>
<dbReference type="OrthoDB" id="9796171at2"/>
<sequence>MIELTLVTDRAGLEEAWAVRMAVFVEEQKVPVDEEIDAADTHPDVLHLVARADGRAVGTGRVLGPGVRGVPPHPDHPHSVALARATGVDPVPPVVHLGRLAVVADQRGTGLGAALVAGLEQAAARRWATQTAGLLVVELSAQEQAVGFYERCGYERLAGESYLDAGIWHCDMARVVRLATP</sequence>
<dbReference type="Gene3D" id="3.40.630.30">
    <property type="match status" value="1"/>
</dbReference>
<keyword evidence="5" id="KW-1185">Reference proteome</keyword>
<name>A0A1Q5PVB0_9ACTO</name>
<dbReference type="STRING" id="52770.BSZ40_06645"/>
<dbReference type="CDD" id="cd04301">
    <property type="entry name" value="NAT_SF"/>
    <property type="match status" value="1"/>
</dbReference>
<dbReference type="EMBL" id="MQVS01000006">
    <property type="protein sequence ID" value="OKL51521.1"/>
    <property type="molecule type" value="Genomic_DNA"/>
</dbReference>
<gene>
    <name evidence="4" type="ORF">BSZ40_06645</name>
</gene>
<protein>
    <recommendedName>
        <fullName evidence="3">N-acetyltransferase domain-containing protein</fullName>
    </recommendedName>
</protein>
<accession>A0A1Q5PVB0</accession>
<dbReference type="InterPro" id="IPR000182">
    <property type="entry name" value="GNAT_dom"/>
</dbReference>
<comment type="caution">
    <text evidence="4">The sequence shown here is derived from an EMBL/GenBank/DDBJ whole genome shotgun (WGS) entry which is preliminary data.</text>
</comment>
<dbReference type="InterPro" id="IPR050832">
    <property type="entry name" value="Bact_Acetyltransf"/>
</dbReference>
<dbReference type="Pfam" id="PF13673">
    <property type="entry name" value="Acetyltransf_10"/>
    <property type="match status" value="1"/>
</dbReference>
<keyword evidence="1" id="KW-0808">Transferase</keyword>
<dbReference type="InterPro" id="IPR016181">
    <property type="entry name" value="Acyl_CoA_acyltransferase"/>
</dbReference>
<dbReference type="SUPFAM" id="SSF55729">
    <property type="entry name" value="Acyl-CoA N-acyltransferases (Nat)"/>
    <property type="match status" value="1"/>
</dbReference>
<keyword evidence="2" id="KW-0012">Acyltransferase</keyword>
<evidence type="ECO:0000259" key="3">
    <source>
        <dbReference type="PROSITE" id="PS51186"/>
    </source>
</evidence>
<dbReference type="RefSeq" id="WP_073824485.1">
    <property type="nucleotide sequence ID" value="NZ_MQVS01000006.1"/>
</dbReference>
<organism evidence="4 5">
    <name type="scientific">Buchananella hordeovulneris</name>
    <dbReference type="NCBI Taxonomy" id="52770"/>
    <lineage>
        <taxon>Bacteria</taxon>
        <taxon>Bacillati</taxon>
        <taxon>Actinomycetota</taxon>
        <taxon>Actinomycetes</taxon>
        <taxon>Actinomycetales</taxon>
        <taxon>Actinomycetaceae</taxon>
        <taxon>Buchananella</taxon>
    </lineage>
</organism>
<dbReference type="GO" id="GO:0016747">
    <property type="term" value="F:acyltransferase activity, transferring groups other than amino-acyl groups"/>
    <property type="evidence" value="ECO:0007669"/>
    <property type="project" value="InterPro"/>
</dbReference>
<feature type="domain" description="N-acetyltransferase" evidence="3">
    <location>
        <begin position="2"/>
        <end position="177"/>
    </location>
</feature>
<dbReference type="Proteomes" id="UP000185612">
    <property type="component" value="Unassembled WGS sequence"/>
</dbReference>
<evidence type="ECO:0000313" key="4">
    <source>
        <dbReference type="EMBL" id="OKL51521.1"/>
    </source>
</evidence>